<reference evidence="4" key="1">
    <citation type="submission" date="2017-02" db="UniProtKB">
        <authorList>
            <consortium name="WormBaseParasite"/>
        </authorList>
    </citation>
    <scope>IDENTIFICATION</scope>
</reference>
<evidence type="ECO:0000256" key="1">
    <source>
        <dbReference type="SAM" id="MobiDB-lite"/>
    </source>
</evidence>
<dbReference type="Proteomes" id="UP000267027">
    <property type="component" value="Unassembled WGS sequence"/>
</dbReference>
<feature type="region of interest" description="Disordered" evidence="1">
    <location>
        <begin position="1"/>
        <end position="49"/>
    </location>
</feature>
<dbReference type="WBParaSite" id="ACOC_0000211401-mRNA-1">
    <property type="protein sequence ID" value="ACOC_0000211401-mRNA-1"/>
    <property type="gene ID" value="ACOC_0000211401"/>
</dbReference>
<keyword evidence="3" id="KW-1185">Reference proteome</keyword>
<dbReference type="EMBL" id="UYYA01000382">
    <property type="protein sequence ID" value="VDM53700.1"/>
    <property type="molecule type" value="Genomic_DNA"/>
</dbReference>
<evidence type="ECO:0000313" key="4">
    <source>
        <dbReference type="WBParaSite" id="ACOC_0000211401-mRNA-1"/>
    </source>
</evidence>
<name>A0A0R3PDR4_ANGCS</name>
<proteinExistence type="predicted"/>
<protein>
    <submittedName>
        <fullName evidence="4">TLDc domain-containing protein</fullName>
    </submittedName>
</protein>
<feature type="region of interest" description="Disordered" evidence="1">
    <location>
        <begin position="72"/>
        <end position="93"/>
    </location>
</feature>
<evidence type="ECO:0000313" key="2">
    <source>
        <dbReference type="EMBL" id="VDM53700.1"/>
    </source>
</evidence>
<gene>
    <name evidence="2" type="ORF">ACOC_LOCUS2115</name>
</gene>
<organism evidence="4">
    <name type="scientific">Angiostrongylus costaricensis</name>
    <name type="common">Nematode worm</name>
    <dbReference type="NCBI Taxonomy" id="334426"/>
    <lineage>
        <taxon>Eukaryota</taxon>
        <taxon>Metazoa</taxon>
        <taxon>Ecdysozoa</taxon>
        <taxon>Nematoda</taxon>
        <taxon>Chromadorea</taxon>
        <taxon>Rhabditida</taxon>
        <taxon>Rhabditina</taxon>
        <taxon>Rhabditomorpha</taxon>
        <taxon>Strongyloidea</taxon>
        <taxon>Metastrongylidae</taxon>
        <taxon>Angiostrongylus</taxon>
    </lineage>
</organism>
<reference evidence="2 3" key="2">
    <citation type="submission" date="2018-11" db="EMBL/GenBank/DDBJ databases">
        <authorList>
            <consortium name="Pathogen Informatics"/>
        </authorList>
    </citation>
    <scope>NUCLEOTIDE SEQUENCE [LARGE SCALE GENOMIC DNA]</scope>
    <source>
        <strain evidence="2 3">Costa Rica</strain>
    </source>
</reference>
<sequence length="130" mass="14601">MLRRGSPTLENDEPALTSRGTPQNSVLDHHTGTADSSASGFANHRETREKGFHVDSSRYVFEDVYNTGELFLGKGANRGAGGRNSRKHEFGHERRSIRATNTLNWEFVVEGMWIISECDNIPRLRTGIKQ</sequence>
<evidence type="ECO:0000313" key="3">
    <source>
        <dbReference type="Proteomes" id="UP000267027"/>
    </source>
</evidence>
<dbReference type="AlphaFoldDB" id="A0A0R3PDR4"/>
<accession>A0A0R3PDR4</accession>